<dbReference type="AlphaFoldDB" id="A0A8J2BMW0"/>
<evidence type="ECO:0000313" key="1">
    <source>
        <dbReference type="EMBL" id="CAF0697319.1"/>
    </source>
</evidence>
<dbReference type="EMBL" id="CAJNOB010000014">
    <property type="protein sequence ID" value="CAF0697319.1"/>
    <property type="molecule type" value="Genomic_DNA"/>
</dbReference>
<evidence type="ECO:0000313" key="2">
    <source>
        <dbReference type="Proteomes" id="UP000663859"/>
    </source>
</evidence>
<protein>
    <submittedName>
        <fullName evidence="1">Uncharacterized protein</fullName>
    </submittedName>
</protein>
<organism evidence="1 2">
    <name type="scientific">Candidatus Methylacidithermus pantelleriae</name>
    <dbReference type="NCBI Taxonomy" id="2744239"/>
    <lineage>
        <taxon>Bacteria</taxon>
        <taxon>Pseudomonadati</taxon>
        <taxon>Verrucomicrobiota</taxon>
        <taxon>Methylacidiphilae</taxon>
        <taxon>Methylacidiphilales</taxon>
        <taxon>Methylacidiphilaceae</taxon>
        <taxon>Candidatus Methylacidithermus</taxon>
    </lineage>
</organism>
<dbReference type="RefSeq" id="WP_174583176.1">
    <property type="nucleotide sequence ID" value="NZ_CAJNOB010000014.1"/>
</dbReference>
<proteinExistence type="predicted"/>
<dbReference type="Proteomes" id="UP000663859">
    <property type="component" value="Unassembled WGS sequence"/>
</dbReference>
<gene>
    <name evidence="1" type="ORF">MPNT_210045</name>
</gene>
<accession>A0A8J2BMW0</accession>
<name>A0A8J2BMW0_9BACT</name>
<sequence length="64" mass="6858">MSATLVLYGIKVGKLVPSLGIKPGARFLAWIRVRVCPSCPMTIVERAALTASVTMAGLVWWLTG</sequence>
<keyword evidence="2" id="KW-1185">Reference proteome</keyword>
<reference evidence="1" key="1">
    <citation type="submission" date="2021-02" db="EMBL/GenBank/DDBJ databases">
        <authorList>
            <person name="Cremers G."/>
            <person name="Picone N."/>
        </authorList>
    </citation>
    <scope>NUCLEOTIDE SEQUENCE</scope>
    <source>
        <strain evidence="1">PQ17</strain>
    </source>
</reference>
<comment type="caution">
    <text evidence="1">The sequence shown here is derived from an EMBL/GenBank/DDBJ whole genome shotgun (WGS) entry which is preliminary data.</text>
</comment>